<dbReference type="OrthoDB" id="185373at2759"/>
<dbReference type="AlphaFoldDB" id="A0A8J5M7P0"/>
<dbReference type="FunFam" id="1.25.40.10:FF:000090">
    <property type="entry name" value="Pentatricopeptide repeat-containing protein, chloroplastic"/>
    <property type="match status" value="1"/>
</dbReference>
<evidence type="ECO:0008006" key="5">
    <source>
        <dbReference type="Google" id="ProtNLM"/>
    </source>
</evidence>
<dbReference type="FunFam" id="1.25.40.10:FF:000344">
    <property type="entry name" value="Pentatricopeptide repeat-containing protein"/>
    <property type="match status" value="1"/>
</dbReference>
<reference evidence="3 4" key="1">
    <citation type="submission" date="2020-08" db="EMBL/GenBank/DDBJ databases">
        <title>Plant Genome Project.</title>
        <authorList>
            <person name="Zhang R.-G."/>
        </authorList>
    </citation>
    <scope>NUCLEOTIDE SEQUENCE [LARGE SCALE GENOMIC DNA]</scope>
    <source>
        <tissue evidence="3">Rhizome</tissue>
    </source>
</reference>
<organism evidence="3 4">
    <name type="scientific">Zingiber officinale</name>
    <name type="common">Ginger</name>
    <name type="synonym">Amomum zingiber</name>
    <dbReference type="NCBI Taxonomy" id="94328"/>
    <lineage>
        <taxon>Eukaryota</taxon>
        <taxon>Viridiplantae</taxon>
        <taxon>Streptophyta</taxon>
        <taxon>Embryophyta</taxon>
        <taxon>Tracheophyta</taxon>
        <taxon>Spermatophyta</taxon>
        <taxon>Magnoliopsida</taxon>
        <taxon>Liliopsida</taxon>
        <taxon>Zingiberales</taxon>
        <taxon>Zingiberaceae</taxon>
        <taxon>Zingiber</taxon>
    </lineage>
</organism>
<sequence>MSIACRPSSTNLSLGLIFPSLSLYFHTFPLDPDPCPSPSQAGPQWNHLLSSLECGRLLESLTNSKSLRHGLQIHGHMVTSGVLVHNTYLRTKLCAMYAACGRVRQARAIFDAIARRSTFLWNVMIRGYAFYGQPLRALLLYRQMLGFGHRADNYTYPFVLMACGDPDLIKVGKGIHSQIAISGYADDVFVANSLLSMYSKCGRMKCAQKVFDRMPVKDLTTSNTMISGYARNNDPLSSLMLFSDTLANKDQWDEASLLGVLPACANLMALKQGREIHAHMLRSGLRLDGFLCNALIDLYSKSEFLIGARRLFDAMSSRDAISWNSIISGCARHGNAAEGLALFCQMNMEGVPPDTITLLVVLGACSRMLALTFGMSLHAHIIRRGHRNMVYVGTALVNLYAKCGSLESSRQVFDEMPVKNLVSWSAMISGYGLHGRGKEAVACFNEMKEHGIRPDEVSFTSILSACSHTGLVNEGKEIFYEMSKVYFLKPKAYHYSCIVDILGRAGDLEDAYSFIIDTDLDAMLNADVWEALLSACKIHHNVELAEIAAQNIINLKPKHIGPYVNISNMYAMEKRWTDVEKVRALAELNGLKKQPGYSFLDSDIGVIGY</sequence>
<dbReference type="PANTHER" id="PTHR47926:SF347">
    <property type="entry name" value="PENTATRICOPEPTIDE REPEAT-CONTAINING PROTEIN"/>
    <property type="match status" value="1"/>
</dbReference>
<dbReference type="Pfam" id="PF01535">
    <property type="entry name" value="PPR"/>
    <property type="match status" value="4"/>
</dbReference>
<feature type="repeat" description="PPR" evidence="2">
    <location>
        <begin position="117"/>
        <end position="151"/>
    </location>
</feature>
<keyword evidence="4" id="KW-1185">Reference proteome</keyword>
<evidence type="ECO:0000256" key="1">
    <source>
        <dbReference type="ARBA" id="ARBA00022737"/>
    </source>
</evidence>
<dbReference type="PROSITE" id="PS51375">
    <property type="entry name" value="PPR"/>
    <property type="match status" value="5"/>
</dbReference>
<feature type="repeat" description="PPR" evidence="2">
    <location>
        <begin position="420"/>
        <end position="454"/>
    </location>
</feature>
<dbReference type="GO" id="GO:0009451">
    <property type="term" value="P:RNA modification"/>
    <property type="evidence" value="ECO:0007669"/>
    <property type="project" value="InterPro"/>
</dbReference>
<evidence type="ECO:0000256" key="2">
    <source>
        <dbReference type="PROSITE-ProRule" id="PRU00708"/>
    </source>
</evidence>
<accession>A0A8J5M7P0</accession>
<evidence type="ECO:0000313" key="3">
    <source>
        <dbReference type="EMBL" id="KAG6536460.1"/>
    </source>
</evidence>
<dbReference type="Pfam" id="PF13041">
    <property type="entry name" value="PPR_2"/>
    <property type="match status" value="2"/>
</dbReference>
<dbReference type="PANTHER" id="PTHR47926">
    <property type="entry name" value="PENTATRICOPEPTIDE REPEAT-CONTAINING PROTEIN"/>
    <property type="match status" value="1"/>
</dbReference>
<feature type="repeat" description="PPR" evidence="2">
    <location>
        <begin position="455"/>
        <end position="489"/>
    </location>
</feature>
<dbReference type="Proteomes" id="UP000734854">
    <property type="component" value="Unassembled WGS sequence"/>
</dbReference>
<dbReference type="Pfam" id="PF20431">
    <property type="entry name" value="E_motif"/>
    <property type="match status" value="1"/>
</dbReference>
<comment type="caution">
    <text evidence="3">The sequence shown here is derived from an EMBL/GenBank/DDBJ whole genome shotgun (WGS) entry which is preliminary data.</text>
</comment>
<dbReference type="FunFam" id="1.25.40.10:FF:000227">
    <property type="entry name" value="Pentatricopeptide repeat-containing protein At3g13880"/>
    <property type="match status" value="1"/>
</dbReference>
<gene>
    <name evidence="3" type="ORF">ZIOFF_001516</name>
</gene>
<name>A0A8J5M7P0_ZINOF</name>
<proteinExistence type="predicted"/>
<feature type="repeat" description="PPR" evidence="2">
    <location>
        <begin position="319"/>
        <end position="353"/>
    </location>
</feature>
<keyword evidence="1" id="KW-0677">Repeat</keyword>
<dbReference type="InterPro" id="IPR046848">
    <property type="entry name" value="E_motif"/>
</dbReference>
<dbReference type="InterPro" id="IPR046960">
    <property type="entry name" value="PPR_At4g14850-like_plant"/>
</dbReference>
<feature type="repeat" description="PPR" evidence="2">
    <location>
        <begin position="187"/>
        <end position="221"/>
    </location>
</feature>
<dbReference type="EMBL" id="JACMSC010000001">
    <property type="protein sequence ID" value="KAG6536460.1"/>
    <property type="molecule type" value="Genomic_DNA"/>
</dbReference>
<dbReference type="GO" id="GO:0003723">
    <property type="term" value="F:RNA binding"/>
    <property type="evidence" value="ECO:0007669"/>
    <property type="project" value="InterPro"/>
</dbReference>
<evidence type="ECO:0000313" key="4">
    <source>
        <dbReference type="Proteomes" id="UP000734854"/>
    </source>
</evidence>
<dbReference type="InterPro" id="IPR002885">
    <property type="entry name" value="PPR_rpt"/>
</dbReference>
<protein>
    <recommendedName>
        <fullName evidence="5">Pentatricopeptide repeat-containing protein</fullName>
    </recommendedName>
</protein>
<dbReference type="NCBIfam" id="TIGR00756">
    <property type="entry name" value="PPR"/>
    <property type="match status" value="2"/>
</dbReference>